<dbReference type="GO" id="GO:0006412">
    <property type="term" value="P:translation"/>
    <property type="evidence" value="ECO:0007669"/>
    <property type="project" value="InterPro"/>
</dbReference>
<proteinExistence type="inferred from homology"/>
<dbReference type="AlphaFoldDB" id="A0A2H0DYF7"/>
<evidence type="ECO:0000256" key="5">
    <source>
        <dbReference type="ARBA" id="ARBA00035518"/>
    </source>
</evidence>
<evidence type="ECO:0000256" key="6">
    <source>
        <dbReference type="RuleBase" id="RU003631"/>
    </source>
</evidence>
<keyword evidence="3 6" id="KW-0687">Ribonucleoprotein</keyword>
<dbReference type="GO" id="GO:0003735">
    <property type="term" value="F:structural constituent of ribosome"/>
    <property type="evidence" value="ECO:0007669"/>
    <property type="project" value="InterPro"/>
</dbReference>
<sequence length="221" mass="24855">AHYGYSKSRRHPSTGRYIFGLKNKVEIFDLEKTSLALEEALLFVKELASKNGIILFVSGKKEASKILRSVAENLSLPVVAGRWIGGTLTNFSEIKKRISRFLNLKAKREKGELEKYTKKERLLIDREIDELDMKFGGIVSMKELPDALFVVDSKEENTAVREARSLNIPVISLSGSDCNLEEVDYPIPGNDSSLSSIEFFISRLEKAYKEGGEKTGQFQSK</sequence>
<dbReference type="InterPro" id="IPR018130">
    <property type="entry name" value="Ribosomal_uS2_CS"/>
</dbReference>
<evidence type="ECO:0000256" key="4">
    <source>
        <dbReference type="ARBA" id="ARBA00035256"/>
    </source>
</evidence>
<dbReference type="InterPro" id="IPR001865">
    <property type="entry name" value="Ribosomal_uS2"/>
</dbReference>
<dbReference type="Proteomes" id="UP000231276">
    <property type="component" value="Unassembled WGS sequence"/>
</dbReference>
<name>A0A2H0DYF7_9BACT</name>
<dbReference type="SUPFAM" id="SSF52313">
    <property type="entry name" value="Ribosomal protein S2"/>
    <property type="match status" value="1"/>
</dbReference>
<feature type="non-terminal residue" evidence="7">
    <location>
        <position position="1"/>
    </location>
</feature>
<dbReference type="PANTHER" id="PTHR12534">
    <property type="entry name" value="30S RIBOSOMAL PROTEIN S2 PROKARYOTIC AND ORGANELLAR"/>
    <property type="match status" value="1"/>
</dbReference>
<evidence type="ECO:0000256" key="1">
    <source>
        <dbReference type="ARBA" id="ARBA00006242"/>
    </source>
</evidence>
<dbReference type="Pfam" id="PF00318">
    <property type="entry name" value="Ribosomal_S2"/>
    <property type="match status" value="1"/>
</dbReference>
<evidence type="ECO:0000313" key="8">
    <source>
        <dbReference type="Proteomes" id="UP000231276"/>
    </source>
</evidence>
<protein>
    <recommendedName>
        <fullName evidence="4">Small ribosomal subunit protein uS2</fullName>
    </recommendedName>
    <alternativeName>
        <fullName evidence="5">30S ribosomal protein S2</fullName>
    </alternativeName>
</protein>
<evidence type="ECO:0000313" key="7">
    <source>
        <dbReference type="EMBL" id="PIP86630.1"/>
    </source>
</evidence>
<evidence type="ECO:0000256" key="2">
    <source>
        <dbReference type="ARBA" id="ARBA00022980"/>
    </source>
</evidence>
<accession>A0A2H0DYF7</accession>
<gene>
    <name evidence="7" type="primary">rpsB</name>
    <name evidence="7" type="ORF">COW82_01060</name>
</gene>
<organism evidence="7 8">
    <name type="scientific">Candidatus Campbellbacteria bacterium CG22_combo_CG10-13_8_21_14_all_43_18</name>
    <dbReference type="NCBI Taxonomy" id="1974530"/>
    <lineage>
        <taxon>Bacteria</taxon>
        <taxon>Candidatus Campbelliibacteriota</taxon>
    </lineage>
</organism>
<dbReference type="InterPro" id="IPR023591">
    <property type="entry name" value="Ribosomal_uS2_flav_dom_sf"/>
</dbReference>
<dbReference type="HAMAP" id="MF_00291_B">
    <property type="entry name" value="Ribosomal_uS2_B"/>
    <property type="match status" value="1"/>
</dbReference>
<comment type="caution">
    <text evidence="7">The sequence shown here is derived from an EMBL/GenBank/DDBJ whole genome shotgun (WGS) entry which is preliminary data.</text>
</comment>
<keyword evidence="2 6" id="KW-0689">Ribosomal protein</keyword>
<dbReference type="PRINTS" id="PR00395">
    <property type="entry name" value="RIBOSOMALS2"/>
</dbReference>
<reference evidence="7 8" key="1">
    <citation type="submission" date="2017-09" db="EMBL/GenBank/DDBJ databases">
        <title>Depth-based differentiation of microbial function through sediment-hosted aquifers and enrichment of novel symbionts in the deep terrestrial subsurface.</title>
        <authorList>
            <person name="Probst A.J."/>
            <person name="Ladd B."/>
            <person name="Jarett J.K."/>
            <person name="Geller-Mcgrath D.E."/>
            <person name="Sieber C.M."/>
            <person name="Emerson J.B."/>
            <person name="Anantharaman K."/>
            <person name="Thomas B.C."/>
            <person name="Malmstrom R."/>
            <person name="Stieglmeier M."/>
            <person name="Klingl A."/>
            <person name="Woyke T."/>
            <person name="Ryan C.M."/>
            <person name="Banfield J.F."/>
        </authorList>
    </citation>
    <scope>NUCLEOTIDE SEQUENCE [LARGE SCALE GENOMIC DNA]</scope>
    <source>
        <strain evidence="7">CG22_combo_CG10-13_8_21_14_all_43_18</strain>
    </source>
</reference>
<evidence type="ECO:0000256" key="3">
    <source>
        <dbReference type="ARBA" id="ARBA00023274"/>
    </source>
</evidence>
<dbReference type="CDD" id="cd01425">
    <property type="entry name" value="RPS2"/>
    <property type="match status" value="1"/>
</dbReference>
<dbReference type="PROSITE" id="PS00963">
    <property type="entry name" value="RIBOSOMAL_S2_2"/>
    <property type="match status" value="1"/>
</dbReference>
<dbReference type="Gene3D" id="3.40.50.10490">
    <property type="entry name" value="Glucose-6-phosphate isomerase like protein, domain 1"/>
    <property type="match status" value="1"/>
</dbReference>
<comment type="similarity">
    <text evidence="1 6">Belongs to the universal ribosomal protein uS2 family.</text>
</comment>
<dbReference type="Gene3D" id="1.10.287.610">
    <property type="entry name" value="Helix hairpin bin"/>
    <property type="match status" value="1"/>
</dbReference>
<dbReference type="InterPro" id="IPR005706">
    <property type="entry name" value="Ribosomal_uS2_bac/mit/plastid"/>
</dbReference>
<dbReference type="EMBL" id="PCTS01000014">
    <property type="protein sequence ID" value="PIP86630.1"/>
    <property type="molecule type" value="Genomic_DNA"/>
</dbReference>
<dbReference type="PANTHER" id="PTHR12534:SF0">
    <property type="entry name" value="SMALL RIBOSOMAL SUBUNIT PROTEIN US2M"/>
    <property type="match status" value="1"/>
</dbReference>
<dbReference type="NCBIfam" id="TIGR01011">
    <property type="entry name" value="rpsB_bact"/>
    <property type="match status" value="1"/>
</dbReference>
<dbReference type="GO" id="GO:0022627">
    <property type="term" value="C:cytosolic small ribosomal subunit"/>
    <property type="evidence" value="ECO:0007669"/>
    <property type="project" value="TreeGrafter"/>
</dbReference>